<feature type="binding site" evidence="2">
    <location>
        <position position="274"/>
    </location>
    <ligand>
        <name>Zn(2+)</name>
        <dbReference type="ChEBI" id="CHEBI:29105"/>
        <note>catalytic</note>
    </ligand>
</feature>
<evidence type="ECO:0000256" key="1">
    <source>
        <dbReference type="PIRNR" id="PIRNR006615"/>
    </source>
</evidence>
<evidence type="ECO:0000313" key="5">
    <source>
        <dbReference type="Proteomes" id="UP000324479"/>
    </source>
</evidence>
<keyword evidence="1 4" id="KW-0121">Carboxypeptidase</keyword>
<evidence type="ECO:0000256" key="2">
    <source>
        <dbReference type="PIRSR" id="PIRSR006615-1"/>
    </source>
</evidence>
<dbReference type="RefSeq" id="WP_150075159.1">
    <property type="nucleotide sequence ID" value="NZ_VWOX01000002.1"/>
</dbReference>
<reference evidence="4 5" key="1">
    <citation type="submission" date="2019-08" db="EMBL/GenBank/DDBJ databases">
        <authorList>
            <person name="Dhanesh K."/>
            <person name="Kumar G."/>
            <person name="Sasikala C."/>
            <person name="Venkata Ramana C."/>
        </authorList>
    </citation>
    <scope>NUCLEOTIDE SEQUENCE [LARGE SCALE GENOMIC DNA]</scope>
    <source>
        <strain evidence="4 5">JC645</strain>
    </source>
</reference>
<dbReference type="GO" id="GO:0046872">
    <property type="term" value="F:metal ion binding"/>
    <property type="evidence" value="ECO:0007669"/>
    <property type="project" value="UniProtKB-KW"/>
</dbReference>
<keyword evidence="1" id="KW-0482">Metalloprotease</keyword>
<dbReference type="EMBL" id="VWOX01000002">
    <property type="protein sequence ID" value="KAA5546153.1"/>
    <property type="molecule type" value="Genomic_DNA"/>
</dbReference>
<dbReference type="PROSITE" id="PS52034">
    <property type="entry name" value="PEPTIDASE_M32"/>
    <property type="match status" value="1"/>
</dbReference>
<organism evidence="4 5">
    <name type="scientific">Roseiconus nitratireducens</name>
    <dbReference type="NCBI Taxonomy" id="2605748"/>
    <lineage>
        <taxon>Bacteria</taxon>
        <taxon>Pseudomonadati</taxon>
        <taxon>Planctomycetota</taxon>
        <taxon>Planctomycetia</taxon>
        <taxon>Pirellulales</taxon>
        <taxon>Pirellulaceae</taxon>
        <taxon>Roseiconus</taxon>
    </lineage>
</organism>
<comment type="similarity">
    <text evidence="1">Belongs to the peptidase M32 family.</text>
</comment>
<feature type="active site" description="Proton donor/acceptor" evidence="3">
    <location>
        <position position="271"/>
    </location>
</feature>
<dbReference type="AlphaFoldDB" id="A0A5M6DFH6"/>
<keyword evidence="2" id="KW-0862">Zinc</keyword>
<gene>
    <name evidence="4" type="ORF">FYK55_04455</name>
</gene>
<dbReference type="Proteomes" id="UP000324479">
    <property type="component" value="Unassembled WGS sequence"/>
</dbReference>
<dbReference type="Pfam" id="PF02074">
    <property type="entry name" value="Peptidase_M32"/>
    <property type="match status" value="1"/>
</dbReference>
<evidence type="ECO:0000313" key="4">
    <source>
        <dbReference type="EMBL" id="KAA5546153.1"/>
    </source>
</evidence>
<comment type="function">
    <text evidence="1">Broad specificity carboxypetidase that releases amino acids sequentially from the C-terminus, including neutral, aromatic, polar and basic residues.</text>
</comment>
<proteinExistence type="inferred from homology"/>
<keyword evidence="1" id="KW-0645">Protease</keyword>
<protein>
    <recommendedName>
        <fullName evidence="1">Metal-dependent carboxypeptidase</fullName>
        <ecNumber evidence="1">3.4.17.19</ecNumber>
    </recommendedName>
</protein>
<dbReference type="InterPro" id="IPR001333">
    <property type="entry name" value="Peptidase_M32_Taq"/>
</dbReference>
<dbReference type="EC" id="3.4.17.19" evidence="1"/>
<accession>A0A5M6DFH6</accession>
<dbReference type="PANTHER" id="PTHR34217">
    <property type="entry name" value="METAL-DEPENDENT CARBOXYPEPTIDASE"/>
    <property type="match status" value="1"/>
</dbReference>
<evidence type="ECO:0000256" key="3">
    <source>
        <dbReference type="PIRSR" id="PIRSR006615-2"/>
    </source>
</evidence>
<feature type="binding site" evidence="2">
    <location>
        <position position="270"/>
    </location>
    <ligand>
        <name>Zn(2+)</name>
        <dbReference type="ChEBI" id="CHEBI:29105"/>
        <note>catalytic</note>
    </ligand>
</feature>
<dbReference type="PRINTS" id="PR00998">
    <property type="entry name" value="CRBOXYPTASET"/>
</dbReference>
<dbReference type="PIRSF" id="PIRSF006615">
    <property type="entry name" value="Zn_crbxpep_Taq"/>
    <property type="match status" value="1"/>
</dbReference>
<dbReference type="CDD" id="cd06460">
    <property type="entry name" value="M32_Taq"/>
    <property type="match status" value="1"/>
</dbReference>
<dbReference type="Gene3D" id="1.10.1370.30">
    <property type="match status" value="1"/>
</dbReference>
<feature type="binding site" evidence="2">
    <location>
        <position position="300"/>
    </location>
    <ligand>
        <name>Zn(2+)</name>
        <dbReference type="ChEBI" id="CHEBI:29105"/>
        <note>catalytic</note>
    </ligand>
</feature>
<dbReference type="GO" id="GO:0004181">
    <property type="term" value="F:metallocarboxypeptidase activity"/>
    <property type="evidence" value="ECO:0007669"/>
    <property type="project" value="UniProtKB-UniRule"/>
</dbReference>
<keyword evidence="1 2" id="KW-0479">Metal-binding</keyword>
<name>A0A5M6DFH6_9BACT</name>
<sequence length="506" mass="56918">MTVDLTTFETVCQRMRQAALYTSSADALEWDERTGMPAAAGEYRADQVAELRSAAHALKTGAAYGEALATLKDQLDDEDPHGDISTTIRELHRDWCRDSRLPVDLVARLSVATVRGQQAWDAARKNDRFGDFRGALEQIITLKRDVGQRLAEGTSSSAYEALMDEYEPGASVAALTPVFADLKQRLTDLITRITDAPRQPRVELLSREYPIDAQRRFSAQIAHAVGFDFDRGRLDETSHPFCTTLGPQDCRILTRYEANWFPGGFFGTLHEAGHGMYEQGLRDDWFGLPPGSYVSLGIHESQSRLWENQVGRSLPFWKWLYPSAKSAFPDALDEVSLDELYFAVNHVRPSMIRVEADEATYNLHILIRFELEQALISGDLSVDELPMAWNEQYQRCLGIQPSNDAEGVLQDVHWSAGLFGYFPTYTLGNLAAAQLYAAAVTDMPDLEHDFSRGEFERLLHWLCERVHRHGRCYSGAELIKNATGDELSADHLMDYLESKLTPLFGL</sequence>
<comment type="catalytic activity">
    <reaction evidence="1">
        <text>Release of a C-terminal amino acid with broad specificity, except for -Pro.</text>
        <dbReference type="EC" id="3.4.17.19"/>
    </reaction>
</comment>
<comment type="caution">
    <text evidence="4">The sequence shown here is derived from an EMBL/GenBank/DDBJ whole genome shotgun (WGS) entry which is preliminary data.</text>
</comment>
<keyword evidence="1" id="KW-0378">Hydrolase</keyword>
<dbReference type="PANTHER" id="PTHR34217:SF1">
    <property type="entry name" value="CARBOXYPEPTIDASE 1"/>
    <property type="match status" value="1"/>
</dbReference>
<keyword evidence="5" id="KW-1185">Reference proteome</keyword>
<dbReference type="SUPFAM" id="SSF55486">
    <property type="entry name" value="Metalloproteases ('zincins'), catalytic domain"/>
    <property type="match status" value="1"/>
</dbReference>
<dbReference type="GO" id="GO:0006508">
    <property type="term" value="P:proteolysis"/>
    <property type="evidence" value="ECO:0007669"/>
    <property type="project" value="UniProtKB-UniRule"/>
</dbReference>
<comment type="cofactor">
    <cofactor evidence="2">
        <name>Zn(2+)</name>
        <dbReference type="ChEBI" id="CHEBI:29105"/>
    </cofactor>
    <text evidence="2">Binds 1 zinc ion per subunit.</text>
</comment>